<evidence type="ECO:0000313" key="2">
    <source>
        <dbReference type="EMBL" id="ELQ34596.1"/>
    </source>
</evidence>
<feature type="region of interest" description="Disordered" evidence="1">
    <location>
        <begin position="231"/>
        <end position="274"/>
    </location>
</feature>
<gene>
    <name evidence="2" type="ORF">OOU_Y34scaffold00762g1</name>
</gene>
<dbReference type="Proteomes" id="UP000011086">
    <property type="component" value="Unassembled WGS sequence"/>
</dbReference>
<dbReference type="AlphaFoldDB" id="A0AA97NQT1"/>
<organism evidence="2">
    <name type="scientific">Pyricularia oryzae (strain Y34)</name>
    <name type="common">Rice blast fungus</name>
    <name type="synonym">Magnaporthe oryzae</name>
    <dbReference type="NCBI Taxonomy" id="1143189"/>
    <lineage>
        <taxon>Eukaryota</taxon>
        <taxon>Fungi</taxon>
        <taxon>Dikarya</taxon>
        <taxon>Ascomycota</taxon>
        <taxon>Pezizomycotina</taxon>
        <taxon>Sordariomycetes</taxon>
        <taxon>Sordariomycetidae</taxon>
        <taxon>Magnaporthales</taxon>
        <taxon>Pyriculariaceae</taxon>
        <taxon>Pyricularia</taxon>
    </lineage>
</organism>
<evidence type="ECO:0000256" key="1">
    <source>
        <dbReference type="SAM" id="MobiDB-lite"/>
    </source>
</evidence>
<feature type="compositionally biased region" description="Low complexity" evidence="1">
    <location>
        <begin position="258"/>
        <end position="267"/>
    </location>
</feature>
<dbReference type="EMBL" id="JH793801">
    <property type="protein sequence ID" value="ELQ34596.1"/>
    <property type="molecule type" value="Genomic_DNA"/>
</dbReference>
<reference evidence="2" key="1">
    <citation type="journal article" date="2012" name="PLoS Genet.">
        <title>Comparative analysis of the genomes of two field isolates of the rice blast fungus Magnaporthe oryzae.</title>
        <authorList>
            <person name="Xue M."/>
            <person name="Yang J."/>
            <person name="Li Z."/>
            <person name="Hu S."/>
            <person name="Yao N."/>
            <person name="Dean R.A."/>
            <person name="Zhao W."/>
            <person name="Shen M."/>
            <person name="Zhang H."/>
            <person name="Li C."/>
            <person name="Liu L."/>
            <person name="Cao L."/>
            <person name="Xu X."/>
            <person name="Xing Y."/>
            <person name="Hsiang T."/>
            <person name="Zhang Z."/>
            <person name="Xu J.R."/>
            <person name="Peng Y.L."/>
        </authorList>
    </citation>
    <scope>NUCLEOTIDE SEQUENCE</scope>
    <source>
        <strain evidence="2">Y34</strain>
    </source>
</reference>
<name>A0AA97NQT1_PYRO3</name>
<sequence>MVKLATRQPDIFTSIHVEAVEAPGQQRFSLANDITALRTTLQRLAKTDPGSLVERLGQTWLTDDPEARFRKACRLNLTVHAEMQLFAFYDHHPDLTPRLLFMGTSKKRSATGSHGFYRRALLDDYWNVFIIVIRRQTGSLNATSLPVLDRVVFGVGKNIGNSASNARPIEGFSRKRYRSRPIQVISPGGGGRTNIGHEDICKGALRKYTARHNQIKRACIKSLASRPELNVESEPDLRGVNPNQHPDLDPDPDPDPNPNRNGPNGPGSLITTPIRSGARTYRNGLRADFAVINGISKYYYDVQIVAINKIPLIRARLLR</sequence>
<accession>A0AA97NQT1</accession>
<protein>
    <submittedName>
        <fullName evidence="2">Uncharacterized protein</fullName>
    </submittedName>
</protein>
<proteinExistence type="predicted"/>